<reference evidence="2" key="2">
    <citation type="submission" date="2020-04" db="EMBL/GenBank/DDBJ databases">
        <authorList>
            <consortium name="NCBI Genome Project"/>
        </authorList>
    </citation>
    <scope>NUCLEOTIDE SEQUENCE</scope>
    <source>
        <strain evidence="2">CBS 342.82</strain>
    </source>
</reference>
<dbReference type="InterPro" id="IPR050587">
    <property type="entry name" value="GNT1/Glycosyltrans_8"/>
</dbReference>
<dbReference type="Gene3D" id="3.90.550.10">
    <property type="entry name" value="Spore Coat Polysaccharide Biosynthesis Protein SpsA, Chain A"/>
    <property type="match status" value="1"/>
</dbReference>
<evidence type="ECO:0000313" key="2">
    <source>
        <dbReference type="RefSeq" id="XP_033459072.1"/>
    </source>
</evidence>
<accession>A0A6J3M201</accession>
<name>A0A6J3M201_9PEZI</name>
<dbReference type="InterPro" id="IPR029044">
    <property type="entry name" value="Nucleotide-diphossugar_trans"/>
</dbReference>
<dbReference type="OrthoDB" id="2014201at2759"/>
<dbReference type="SUPFAM" id="SSF53448">
    <property type="entry name" value="Nucleotide-diphospho-sugar transferases"/>
    <property type="match status" value="1"/>
</dbReference>
<proteinExistence type="predicted"/>
<keyword evidence="1" id="KW-1185">Reference proteome</keyword>
<organism evidence="2">
    <name type="scientific">Dissoconium aciculare CBS 342.82</name>
    <dbReference type="NCBI Taxonomy" id="1314786"/>
    <lineage>
        <taxon>Eukaryota</taxon>
        <taxon>Fungi</taxon>
        <taxon>Dikarya</taxon>
        <taxon>Ascomycota</taxon>
        <taxon>Pezizomycotina</taxon>
        <taxon>Dothideomycetes</taxon>
        <taxon>Dothideomycetidae</taxon>
        <taxon>Mycosphaerellales</taxon>
        <taxon>Dissoconiaceae</taxon>
        <taxon>Dissoconium</taxon>
    </lineage>
</organism>
<evidence type="ECO:0000313" key="1">
    <source>
        <dbReference type="Proteomes" id="UP000504637"/>
    </source>
</evidence>
<protein>
    <submittedName>
        <fullName evidence="2">Glycosyltransferase family 8 protein</fullName>
    </submittedName>
</protein>
<reference evidence="2" key="1">
    <citation type="submission" date="2020-01" db="EMBL/GenBank/DDBJ databases">
        <authorList>
            <consortium name="DOE Joint Genome Institute"/>
            <person name="Haridas S."/>
            <person name="Albert R."/>
            <person name="Binder M."/>
            <person name="Bloem J."/>
            <person name="Labutti K."/>
            <person name="Salamov A."/>
            <person name="Andreopoulos B."/>
            <person name="Baker S.E."/>
            <person name="Barry K."/>
            <person name="Bills G."/>
            <person name="Bluhm B.H."/>
            <person name="Cannon C."/>
            <person name="Castanera R."/>
            <person name="Culley D.E."/>
            <person name="Daum C."/>
            <person name="Ezra D."/>
            <person name="Gonzalez J.B."/>
            <person name="Henrissat B."/>
            <person name="Kuo A."/>
            <person name="Liang C."/>
            <person name="Lipzen A."/>
            <person name="Lutzoni F."/>
            <person name="Magnuson J."/>
            <person name="Mondo S."/>
            <person name="Nolan M."/>
            <person name="Ohm R."/>
            <person name="Pangilinan J."/>
            <person name="Park H.-J."/>
            <person name="Ramirez L."/>
            <person name="Alfaro M."/>
            <person name="Sun H."/>
            <person name="Tritt A."/>
            <person name="Yoshinaga Y."/>
            <person name="Zwiers L.-H."/>
            <person name="Turgeon B.G."/>
            <person name="Goodwin S.B."/>
            <person name="Spatafora J.W."/>
            <person name="Crous P.W."/>
            <person name="Grigoriev I.V."/>
        </authorList>
    </citation>
    <scope>NUCLEOTIDE SEQUENCE</scope>
    <source>
        <strain evidence="2">CBS 342.82</strain>
    </source>
</reference>
<gene>
    <name evidence="2" type="ORF">K489DRAFT_320516</name>
</gene>
<dbReference type="Proteomes" id="UP000504637">
    <property type="component" value="Unplaced"/>
</dbReference>
<dbReference type="AlphaFoldDB" id="A0A6J3M201"/>
<dbReference type="RefSeq" id="XP_033459072.1">
    <property type="nucleotide sequence ID" value="XM_033601461.1"/>
</dbReference>
<sequence>MAWAENNTDSFDFDKWFFQFDLENTDNPSFDIEKLKHLAPHNYQGPGGKAFATFFATRSPSLFDPYFMATQQGVFRLLWDQRSRSRRYPVVVFVTKFATQAQRDLFAAAGALVRELDLVPFHPVKQPQGGGVAGRLIDMFSKLEMWKQTDFDRLMYMDSDAFALENIDRVFSLAPQQRCKVELMLPQDLTEKGRDMCDYVFSGHQERVGMVNAGVIVIKPNLAMHEMLIRESSNMTNFDQGLAEQSFVNYIFRPNGPFPPGALENAWNGYPQLKEDGKDLFIVHGKIWVPMAETIWAHDDWTDTWNRMLELYNSEEFVQLREQDDKLFQEIV</sequence>
<dbReference type="GeneID" id="54359261"/>
<dbReference type="PANTHER" id="PTHR11183">
    <property type="entry name" value="GLYCOGENIN SUBFAMILY MEMBER"/>
    <property type="match status" value="1"/>
</dbReference>
<reference evidence="2" key="3">
    <citation type="submission" date="2025-08" db="UniProtKB">
        <authorList>
            <consortium name="RefSeq"/>
        </authorList>
    </citation>
    <scope>IDENTIFICATION</scope>
    <source>
        <strain evidence="2">CBS 342.82</strain>
    </source>
</reference>